<dbReference type="CDD" id="cd14014">
    <property type="entry name" value="STKc_PknB_like"/>
    <property type="match status" value="1"/>
</dbReference>
<name>A0A161R7N9_9NEIS</name>
<dbReference type="SMART" id="SM00332">
    <property type="entry name" value="PP2Cc"/>
    <property type="match status" value="1"/>
</dbReference>
<dbReference type="SMART" id="SM00331">
    <property type="entry name" value="PP2C_SIG"/>
    <property type="match status" value="1"/>
</dbReference>
<evidence type="ECO:0000256" key="3">
    <source>
        <dbReference type="ARBA" id="ARBA00022777"/>
    </source>
</evidence>
<dbReference type="GO" id="GO:0004674">
    <property type="term" value="F:protein serine/threonine kinase activity"/>
    <property type="evidence" value="ECO:0007669"/>
    <property type="project" value="TreeGrafter"/>
</dbReference>
<dbReference type="Pfam" id="PF13672">
    <property type="entry name" value="PP2C_2"/>
    <property type="match status" value="1"/>
</dbReference>
<organism evidence="8 9">
    <name type="scientific">Crenobacter luteus</name>
    <dbReference type="NCBI Taxonomy" id="1452487"/>
    <lineage>
        <taxon>Bacteria</taxon>
        <taxon>Pseudomonadati</taxon>
        <taxon>Pseudomonadota</taxon>
        <taxon>Betaproteobacteria</taxon>
        <taxon>Neisseriales</taxon>
        <taxon>Neisseriaceae</taxon>
        <taxon>Crenobacter</taxon>
    </lineage>
</organism>
<evidence type="ECO:0000313" key="9">
    <source>
        <dbReference type="Proteomes" id="UP000076625"/>
    </source>
</evidence>
<evidence type="ECO:0000256" key="2">
    <source>
        <dbReference type="ARBA" id="ARBA00022741"/>
    </source>
</evidence>
<dbReference type="InterPro" id="IPR000719">
    <property type="entry name" value="Prot_kinase_dom"/>
</dbReference>
<dbReference type="PANTHER" id="PTHR43289:SF34">
    <property type="entry name" value="SERINE_THREONINE-PROTEIN KINASE YBDM-RELATED"/>
    <property type="match status" value="1"/>
</dbReference>
<evidence type="ECO:0000256" key="4">
    <source>
        <dbReference type="ARBA" id="ARBA00022840"/>
    </source>
</evidence>
<dbReference type="PANTHER" id="PTHR43289">
    <property type="entry name" value="MITOGEN-ACTIVATED PROTEIN KINASE KINASE KINASE 20-RELATED"/>
    <property type="match status" value="1"/>
</dbReference>
<dbReference type="PROSITE" id="PS50011">
    <property type="entry name" value="PROTEIN_KINASE_DOM"/>
    <property type="match status" value="1"/>
</dbReference>
<keyword evidence="4" id="KW-0067">ATP-binding</keyword>
<dbReference type="AlphaFoldDB" id="A0A161R7N9"/>
<dbReference type="RefSeq" id="WP_066611510.1">
    <property type="nucleotide sequence ID" value="NZ_LQQU01000017.1"/>
</dbReference>
<proteinExistence type="predicted"/>
<comment type="caution">
    <text evidence="8">The sequence shown here is derived from an EMBL/GenBank/DDBJ whole genome shotgun (WGS) entry which is preliminary data.</text>
</comment>
<keyword evidence="1" id="KW-0808">Transferase</keyword>
<dbReference type="Gene3D" id="1.10.510.10">
    <property type="entry name" value="Transferase(Phosphotransferase) domain 1"/>
    <property type="match status" value="1"/>
</dbReference>
<dbReference type="PROSITE" id="PS51746">
    <property type="entry name" value="PPM_2"/>
    <property type="match status" value="1"/>
</dbReference>
<dbReference type="Proteomes" id="UP000076625">
    <property type="component" value="Unassembled WGS sequence"/>
</dbReference>
<protein>
    <recommendedName>
        <fullName evidence="10">Serine/threonine protein phosphatase</fullName>
    </recommendedName>
</protein>
<feature type="domain" description="PPM-type phosphatase" evidence="7">
    <location>
        <begin position="12"/>
        <end position="235"/>
    </location>
</feature>
<accession>A0A161R7N9</accession>
<dbReference type="STRING" id="1452487.AVW16_09810"/>
<dbReference type="InterPro" id="IPR011009">
    <property type="entry name" value="Kinase-like_dom_sf"/>
</dbReference>
<gene>
    <name evidence="8" type="ORF">AVW16_09810</name>
</gene>
<evidence type="ECO:0000259" key="6">
    <source>
        <dbReference type="PROSITE" id="PS50011"/>
    </source>
</evidence>
<evidence type="ECO:0000256" key="1">
    <source>
        <dbReference type="ARBA" id="ARBA00022679"/>
    </source>
</evidence>
<keyword evidence="5" id="KW-0812">Transmembrane</keyword>
<keyword evidence="3" id="KW-0418">Kinase</keyword>
<dbReference type="Gene3D" id="3.60.40.10">
    <property type="entry name" value="PPM-type phosphatase domain"/>
    <property type="match status" value="1"/>
</dbReference>
<feature type="transmembrane region" description="Helical" evidence="5">
    <location>
        <begin position="532"/>
        <end position="552"/>
    </location>
</feature>
<evidence type="ECO:0008006" key="10">
    <source>
        <dbReference type="Google" id="ProtNLM"/>
    </source>
</evidence>
<feature type="domain" description="Protein kinase" evidence="6">
    <location>
        <begin position="263"/>
        <end position="555"/>
    </location>
</feature>
<dbReference type="EMBL" id="LQQU01000017">
    <property type="protein sequence ID" value="KZE32678.1"/>
    <property type="molecule type" value="Genomic_DNA"/>
</dbReference>
<dbReference type="InterPro" id="IPR036457">
    <property type="entry name" value="PPM-type-like_dom_sf"/>
</dbReference>
<dbReference type="InterPro" id="IPR001932">
    <property type="entry name" value="PPM-type_phosphatase-like_dom"/>
</dbReference>
<dbReference type="GO" id="GO:0005524">
    <property type="term" value="F:ATP binding"/>
    <property type="evidence" value="ECO:0007669"/>
    <property type="project" value="UniProtKB-KW"/>
</dbReference>
<dbReference type="OrthoDB" id="9801841at2"/>
<evidence type="ECO:0000313" key="8">
    <source>
        <dbReference type="EMBL" id="KZE32678.1"/>
    </source>
</evidence>
<dbReference type="SUPFAM" id="SSF81606">
    <property type="entry name" value="PP2C-like"/>
    <property type="match status" value="1"/>
</dbReference>
<keyword evidence="2" id="KW-0547">Nucleotide-binding</keyword>
<sequence>MNAPATRLPAIAWGVASAAGPKPVNQDAWFVVEPDAEPAAATMARRGVLALLADGVSGSADGGRAAREAVRELAADFYAAPERWRAAGLLPRLFVRRHLRLCAADNAGMSTLAALALEGRRAVVVHVGDTRVYRLSGGRCDCLTSDHVHASPAMRHVLTQALGLSGELAPACREFDVAPGERFVLASDGVWSALEPARLAELSALPDAQAAADALVAAALAAGGEDNASALVLTVLSLPVNDHLDRARDLPGRLAVGDQIDDLTVRERLHDSPGGRVVRVAAQDGAECLLKTLSPRLAGDEAALAGLDAEEWLLRRFAGPGVAEWRPHAPRRARYLLMTQHAGATLAERRARREAWSVPQALGLTGKLLKSLAWLHGEGVAHGDIKPDNLHLADDGALRLLDFGAARVAGLVEPARAAGTPSFMAPELFDGAPVSEASDVYAAGVTVYWLLTGHYPYGELEAFQRPPDAKPVPPSRYRPDIPAWFEAQILKAVARDATARYPSAAAWLAALARGDADAPPAPSPARRVALALWQRIALVSLSLNVLLFYLWALSR</sequence>
<keyword evidence="5" id="KW-1133">Transmembrane helix</keyword>
<dbReference type="Pfam" id="PF00069">
    <property type="entry name" value="Pkinase"/>
    <property type="match status" value="1"/>
</dbReference>
<keyword evidence="9" id="KW-1185">Reference proteome</keyword>
<reference evidence="9" key="1">
    <citation type="submission" date="2016-01" db="EMBL/GenBank/DDBJ databases">
        <title>Draft genome of Chromobacterium sp. F49.</title>
        <authorList>
            <person name="Hong K.W."/>
        </authorList>
    </citation>
    <scope>NUCLEOTIDE SEQUENCE [LARGE SCALE GENOMIC DNA]</scope>
    <source>
        <strain evidence="9">CN10</strain>
    </source>
</reference>
<dbReference type="SMART" id="SM00220">
    <property type="entry name" value="S_TKc"/>
    <property type="match status" value="1"/>
</dbReference>
<evidence type="ECO:0000256" key="5">
    <source>
        <dbReference type="SAM" id="Phobius"/>
    </source>
</evidence>
<dbReference type="SUPFAM" id="SSF56112">
    <property type="entry name" value="Protein kinase-like (PK-like)"/>
    <property type="match status" value="1"/>
</dbReference>
<keyword evidence="5" id="KW-0472">Membrane</keyword>
<evidence type="ECO:0000259" key="7">
    <source>
        <dbReference type="PROSITE" id="PS51746"/>
    </source>
</evidence>